<protein>
    <submittedName>
        <fullName evidence="1">Uncharacterized protein</fullName>
    </submittedName>
</protein>
<evidence type="ECO:0000313" key="2">
    <source>
        <dbReference type="Proteomes" id="UP000544095"/>
    </source>
</evidence>
<evidence type="ECO:0000313" key="1">
    <source>
        <dbReference type="EMBL" id="KAF5600406.1"/>
    </source>
</evidence>
<proteinExistence type="predicted"/>
<dbReference type="AlphaFoldDB" id="A0A8H5UV27"/>
<gene>
    <name evidence="1" type="ORF">FPANT_2421</name>
</gene>
<organism evidence="1 2">
    <name type="scientific">Fusarium pseudoanthophilum</name>
    <dbReference type="NCBI Taxonomy" id="48495"/>
    <lineage>
        <taxon>Eukaryota</taxon>
        <taxon>Fungi</taxon>
        <taxon>Dikarya</taxon>
        <taxon>Ascomycota</taxon>
        <taxon>Pezizomycotina</taxon>
        <taxon>Sordariomycetes</taxon>
        <taxon>Hypocreomycetidae</taxon>
        <taxon>Hypocreales</taxon>
        <taxon>Nectriaceae</taxon>
        <taxon>Fusarium</taxon>
        <taxon>Fusarium fujikuroi species complex</taxon>
    </lineage>
</organism>
<sequence>MSSGYESEGNVTSDDAFEILDGIIKKFCARPKRRSNVRFGHLTVPAYFTTKYNIVDRLSSAIHKRTDSTQVFVLTRKEQRIFSSFEFEHMPKLLGRDQTIDHADFCSILEYCRIDPDAVIGPGWMEGGEPLWKCDQWLPKRVFIVFSLDPWMSAACALALTGLVQWACDTAEKDGANIRVLTFSNFFGNSLLSELVSLRSQQPVEHFELPIPTQFNLIPEAAIDLTHEDHVYSTIQARMSLLNAESRNAVLVVPPINREDLFQGLQLAHDVRYQYLLMKHVEENGESMSWSLANCAPDFGRTVTVIQVDLEHPIPDILYGFERVHIVLGKRCMRTVFDEETKQVVKTELSITQSELDSLRWWCFQLNHPFPYLRIYAGSEGLRANEDAAVYRPLHIMNDHAGAFISGVYGMSSWGIDPEQVVGCFMKSTPVITQVTSLLRKEGVIHGHLPRLAFTGSEETRYRVILRALGYDHRIAHFCALRSPDIKVRWLKAQLAVVLTVSKDWTLEMEPGRHFGSDIPAFGWGSDLSNHGDLWQVLGMWKAITLNWEEFDGITSPQESVWDASGYLKPPIGAVQHFHAISHRLEKALDAVDIYIGLPFHRVEDETESLSDDQMREVFQHLLRAFQHQLIATRLAVVQGQEQLKHTVVSTGKHVEMRSQRTVLPLPNAIFKNVERGGILYGICTEFIKEPDSLVAMNWTWMPHDLVAQYINSKPMQLHS</sequence>
<reference evidence="1 2" key="1">
    <citation type="submission" date="2020-05" db="EMBL/GenBank/DDBJ databases">
        <title>Identification and distribution of gene clusters putatively required for synthesis of sphingolipid metabolism inhibitors in phylogenetically diverse species of the filamentous fungus Fusarium.</title>
        <authorList>
            <person name="Kim H.-S."/>
            <person name="Busman M."/>
            <person name="Brown D.W."/>
            <person name="Divon H."/>
            <person name="Uhlig S."/>
            <person name="Proctor R.H."/>
        </authorList>
    </citation>
    <scope>NUCLEOTIDE SEQUENCE [LARGE SCALE GENOMIC DNA]</scope>
    <source>
        <strain evidence="1 2">NRRL 25211</strain>
    </source>
</reference>
<accession>A0A8H5UV27</accession>
<keyword evidence="2" id="KW-1185">Reference proteome</keyword>
<dbReference type="EMBL" id="JAAOAR010000103">
    <property type="protein sequence ID" value="KAF5600406.1"/>
    <property type="molecule type" value="Genomic_DNA"/>
</dbReference>
<comment type="caution">
    <text evidence="1">The sequence shown here is derived from an EMBL/GenBank/DDBJ whole genome shotgun (WGS) entry which is preliminary data.</text>
</comment>
<dbReference type="Proteomes" id="UP000544095">
    <property type="component" value="Unassembled WGS sequence"/>
</dbReference>
<name>A0A8H5UV27_9HYPO</name>